<evidence type="ECO:0000313" key="4">
    <source>
        <dbReference type="Proteomes" id="UP000693970"/>
    </source>
</evidence>
<dbReference type="OrthoDB" id="75724at2759"/>
<keyword evidence="4" id="KW-1185">Reference proteome</keyword>
<name>A0A9K3Q3S2_9STRA</name>
<feature type="domain" description="DUF6824" evidence="2">
    <location>
        <begin position="351"/>
        <end position="429"/>
    </location>
</feature>
<dbReference type="Proteomes" id="UP000693970">
    <property type="component" value="Unassembled WGS sequence"/>
</dbReference>
<accession>A0A9K3Q3S2</accession>
<dbReference type="Pfam" id="PF20710">
    <property type="entry name" value="DUF6824"/>
    <property type="match status" value="1"/>
</dbReference>
<dbReference type="AlphaFoldDB" id="A0A9K3Q3S2"/>
<evidence type="ECO:0000313" key="3">
    <source>
        <dbReference type="EMBL" id="KAG7370197.1"/>
    </source>
</evidence>
<reference evidence="3" key="2">
    <citation type="submission" date="2021-04" db="EMBL/GenBank/DDBJ databases">
        <authorList>
            <person name="Podell S."/>
        </authorList>
    </citation>
    <scope>NUCLEOTIDE SEQUENCE</scope>
    <source>
        <strain evidence="3">Hildebrandi</strain>
    </source>
</reference>
<evidence type="ECO:0000256" key="1">
    <source>
        <dbReference type="SAM" id="MobiDB-lite"/>
    </source>
</evidence>
<protein>
    <recommendedName>
        <fullName evidence="2">DUF6824 domain-containing protein</fullName>
    </recommendedName>
</protein>
<dbReference type="EMBL" id="JAGRRH010000005">
    <property type="protein sequence ID" value="KAG7370197.1"/>
    <property type="molecule type" value="Genomic_DNA"/>
</dbReference>
<feature type="region of interest" description="Disordered" evidence="1">
    <location>
        <begin position="1"/>
        <end position="20"/>
    </location>
</feature>
<sequence length="519" mass="59548">MTQRNNTVAPVPASNRMTTESMNTQHVDELLSQELNSLSFQDRSKIQEEIHGVANLCPDETHEMMESSLKYMQHYLDNIKHKPIFDQISPFSYVHSRDFRLSFLRCELYDPKKAAERLVRFTEYMSEEYDMEVLERPLQMSDLQTKSGKRGKEVFDCFKSGHTQLLPFRDRSGRRIAVTNPNYAMVYDPEIRYKSYQYILFVASRDIETQQKGLVFVSWGKGEAASWPHKEELIRADRLFSSMPVRFASIHQCYDNTPIFQLFNAINILLMKGGGNKMRLQTHLEDDCEVRYKLLTFGIPVDLLPVTESNKLKTKNHHLWMKGRRAIEQVEQNAGQYNATSNLVDCPALADVVFKAGTSNISHPGNSIFRELLFANYNAYFDAKTHASKQEVVSTVIQDVTRRDGKFLEWDNCGCWAIIGDPGLVRKKVYNSLFYFKKTFSARSNVQMTVCSTFAFERQDGKKRKRESDGSEASYNALHWDHRCGWASCLALFQGQTRAFGGSSTAAGVKHMVAQSHDA</sequence>
<evidence type="ECO:0000259" key="2">
    <source>
        <dbReference type="Pfam" id="PF20710"/>
    </source>
</evidence>
<dbReference type="InterPro" id="IPR049227">
    <property type="entry name" value="DUF6824"/>
</dbReference>
<comment type="caution">
    <text evidence="3">The sequence shown here is derived from an EMBL/GenBank/DDBJ whole genome shotgun (WGS) entry which is preliminary data.</text>
</comment>
<proteinExistence type="predicted"/>
<gene>
    <name evidence="3" type="ORF">IV203_027943</name>
</gene>
<reference evidence="3" key="1">
    <citation type="journal article" date="2021" name="Sci. Rep.">
        <title>Diploid genomic architecture of Nitzschia inconspicua, an elite biomass production diatom.</title>
        <authorList>
            <person name="Oliver A."/>
            <person name="Podell S."/>
            <person name="Pinowska A."/>
            <person name="Traller J.C."/>
            <person name="Smith S.R."/>
            <person name="McClure R."/>
            <person name="Beliaev A."/>
            <person name="Bohutskyi P."/>
            <person name="Hill E.A."/>
            <person name="Rabines A."/>
            <person name="Zheng H."/>
            <person name="Allen L.Z."/>
            <person name="Kuo A."/>
            <person name="Grigoriev I.V."/>
            <person name="Allen A.E."/>
            <person name="Hazlebeck D."/>
            <person name="Allen E.E."/>
        </authorList>
    </citation>
    <scope>NUCLEOTIDE SEQUENCE</scope>
    <source>
        <strain evidence="3">Hildebrandi</strain>
    </source>
</reference>
<organism evidence="3 4">
    <name type="scientific">Nitzschia inconspicua</name>
    <dbReference type="NCBI Taxonomy" id="303405"/>
    <lineage>
        <taxon>Eukaryota</taxon>
        <taxon>Sar</taxon>
        <taxon>Stramenopiles</taxon>
        <taxon>Ochrophyta</taxon>
        <taxon>Bacillariophyta</taxon>
        <taxon>Bacillariophyceae</taxon>
        <taxon>Bacillariophycidae</taxon>
        <taxon>Bacillariales</taxon>
        <taxon>Bacillariaceae</taxon>
        <taxon>Nitzschia</taxon>
    </lineage>
</organism>